<dbReference type="PANTHER" id="PTHR42740:SF1">
    <property type="entry name" value="RIBONUCLEASE VAPC3"/>
    <property type="match status" value="1"/>
</dbReference>
<evidence type="ECO:0000256" key="3">
    <source>
        <dbReference type="ARBA" id="ARBA00022722"/>
    </source>
</evidence>
<evidence type="ECO:0000256" key="6">
    <source>
        <dbReference type="ARBA" id="ARBA00022842"/>
    </source>
</evidence>
<dbReference type="CDD" id="cd09882">
    <property type="entry name" value="PIN_MtVapC3-like_start"/>
    <property type="match status" value="1"/>
</dbReference>
<feature type="binding site" evidence="7">
    <location>
        <position position="97"/>
    </location>
    <ligand>
        <name>Mg(2+)</name>
        <dbReference type="ChEBI" id="CHEBI:18420"/>
    </ligand>
</feature>
<dbReference type="InterPro" id="IPR029060">
    <property type="entry name" value="PIN-like_dom_sf"/>
</dbReference>
<keyword evidence="7" id="KW-0800">Toxin</keyword>
<proteinExistence type="inferred from homology"/>
<dbReference type="EMBL" id="AP022569">
    <property type="protein sequence ID" value="BBX48038.1"/>
    <property type="molecule type" value="Genomic_DNA"/>
</dbReference>
<dbReference type="GO" id="GO:0016787">
    <property type="term" value="F:hydrolase activity"/>
    <property type="evidence" value="ECO:0007669"/>
    <property type="project" value="UniProtKB-KW"/>
</dbReference>
<dbReference type="KEGG" id="mcoo:MCOO_40530"/>
<evidence type="ECO:0000259" key="8">
    <source>
        <dbReference type="Pfam" id="PF01850"/>
    </source>
</evidence>
<dbReference type="Proteomes" id="UP000465866">
    <property type="component" value="Chromosome"/>
</dbReference>
<name>A0A7I7L2P2_9MYCO</name>
<dbReference type="HAMAP" id="MF_00265">
    <property type="entry name" value="VapC_Nob1"/>
    <property type="match status" value="1"/>
</dbReference>
<reference evidence="9 10" key="1">
    <citation type="journal article" date="2019" name="Emerg. Microbes Infect.">
        <title>Comprehensive subspecies identification of 175 nontuberculous mycobacteria species based on 7547 genomic profiles.</title>
        <authorList>
            <person name="Matsumoto Y."/>
            <person name="Kinjo T."/>
            <person name="Motooka D."/>
            <person name="Nabeya D."/>
            <person name="Jung N."/>
            <person name="Uechi K."/>
            <person name="Horii T."/>
            <person name="Iida T."/>
            <person name="Fujita J."/>
            <person name="Nakamura S."/>
        </authorList>
    </citation>
    <scope>NUCLEOTIDE SEQUENCE [LARGE SCALE GENOMIC DNA]</scope>
    <source>
        <strain evidence="9 10">JCM 12404</strain>
    </source>
</reference>
<feature type="domain" description="PIN" evidence="8">
    <location>
        <begin position="2"/>
        <end position="122"/>
    </location>
</feature>
<accession>A0A7I7L2P2</accession>
<evidence type="ECO:0000256" key="5">
    <source>
        <dbReference type="ARBA" id="ARBA00022801"/>
    </source>
</evidence>
<keyword evidence="4 7" id="KW-0479">Metal-binding</keyword>
<comment type="similarity">
    <text evidence="7">Belongs to the PINc/VapC protein family.</text>
</comment>
<dbReference type="InterPro" id="IPR022907">
    <property type="entry name" value="VapC_family"/>
</dbReference>
<dbReference type="InterPro" id="IPR051749">
    <property type="entry name" value="PINc/VapC_TA_RNase"/>
</dbReference>
<evidence type="ECO:0000313" key="10">
    <source>
        <dbReference type="Proteomes" id="UP000465866"/>
    </source>
</evidence>
<dbReference type="Pfam" id="PF01850">
    <property type="entry name" value="PIN"/>
    <property type="match status" value="1"/>
</dbReference>
<dbReference type="AlphaFoldDB" id="A0A7I7L2P2"/>
<dbReference type="PANTHER" id="PTHR42740">
    <property type="entry name" value="RIBONUCLEASE VAPC3"/>
    <property type="match status" value="1"/>
</dbReference>
<evidence type="ECO:0000313" key="9">
    <source>
        <dbReference type="EMBL" id="BBX48038.1"/>
    </source>
</evidence>
<comment type="cofactor">
    <cofactor evidence="1 7">
        <name>Mg(2+)</name>
        <dbReference type="ChEBI" id="CHEBI:18420"/>
    </cofactor>
</comment>
<feature type="binding site" evidence="7">
    <location>
        <position position="5"/>
    </location>
    <ligand>
        <name>Mg(2+)</name>
        <dbReference type="ChEBI" id="CHEBI:18420"/>
    </ligand>
</feature>
<evidence type="ECO:0000256" key="7">
    <source>
        <dbReference type="HAMAP-Rule" id="MF_00265"/>
    </source>
</evidence>
<organism evidence="9 10">
    <name type="scientific">Mycobacterium cookii</name>
    <dbReference type="NCBI Taxonomy" id="1775"/>
    <lineage>
        <taxon>Bacteria</taxon>
        <taxon>Bacillati</taxon>
        <taxon>Actinomycetota</taxon>
        <taxon>Actinomycetes</taxon>
        <taxon>Mycobacteriales</taxon>
        <taxon>Mycobacteriaceae</taxon>
        <taxon>Mycobacterium</taxon>
    </lineage>
</organism>
<dbReference type="GO" id="GO:0000287">
    <property type="term" value="F:magnesium ion binding"/>
    <property type="evidence" value="ECO:0007669"/>
    <property type="project" value="UniProtKB-UniRule"/>
</dbReference>
<dbReference type="SUPFAM" id="SSF88723">
    <property type="entry name" value="PIN domain-like"/>
    <property type="match status" value="1"/>
</dbReference>
<dbReference type="InterPro" id="IPR002716">
    <property type="entry name" value="PIN_dom"/>
</dbReference>
<dbReference type="EC" id="3.1.-.-" evidence="7"/>
<dbReference type="GO" id="GO:0090729">
    <property type="term" value="F:toxin activity"/>
    <property type="evidence" value="ECO:0007669"/>
    <property type="project" value="UniProtKB-KW"/>
</dbReference>
<dbReference type="RefSeq" id="WP_163779540.1">
    <property type="nucleotide sequence ID" value="NZ_AP022569.1"/>
</dbReference>
<dbReference type="Gene3D" id="3.40.50.1010">
    <property type="entry name" value="5'-nuclease"/>
    <property type="match status" value="1"/>
</dbReference>
<keyword evidence="3 7" id="KW-0540">Nuclease</keyword>
<keyword evidence="10" id="KW-1185">Reference proteome</keyword>
<evidence type="ECO:0000256" key="1">
    <source>
        <dbReference type="ARBA" id="ARBA00001946"/>
    </source>
</evidence>
<keyword evidence="5 7" id="KW-0378">Hydrolase</keyword>
<sequence>MIVVDTSVWIDVLNDTPAPQATRCVELIEAGQPVALTDVILTEILQGLRSDREAMRVERHLRAFPILRLAELDDFVLAAKLYRAARRAGVTIRKTLDCLIAAPCVRTGVPLLHADADFDRLATCTPLRIWTR</sequence>
<keyword evidence="6 7" id="KW-0460">Magnesium</keyword>
<gene>
    <name evidence="9" type="primary">vapC11</name>
    <name evidence="7" type="synonym">vapC</name>
    <name evidence="9" type="ORF">MCOO_40530</name>
</gene>
<evidence type="ECO:0000256" key="4">
    <source>
        <dbReference type="ARBA" id="ARBA00022723"/>
    </source>
</evidence>
<keyword evidence="2 7" id="KW-1277">Toxin-antitoxin system</keyword>
<dbReference type="GO" id="GO:0004540">
    <property type="term" value="F:RNA nuclease activity"/>
    <property type="evidence" value="ECO:0007669"/>
    <property type="project" value="InterPro"/>
</dbReference>
<comment type="function">
    <text evidence="7">Toxic component of a toxin-antitoxin (TA) system. An RNase.</text>
</comment>
<evidence type="ECO:0000256" key="2">
    <source>
        <dbReference type="ARBA" id="ARBA00022649"/>
    </source>
</evidence>
<protein>
    <recommendedName>
        <fullName evidence="7">Ribonuclease VapC</fullName>
        <shortName evidence="7">RNase VapC</shortName>
        <ecNumber evidence="7">3.1.-.-</ecNumber>
    </recommendedName>
    <alternativeName>
        <fullName evidence="7">Toxin VapC</fullName>
    </alternativeName>
</protein>